<dbReference type="InterPro" id="IPR001254">
    <property type="entry name" value="Trypsin_dom"/>
</dbReference>
<evidence type="ECO:0000256" key="3">
    <source>
        <dbReference type="ARBA" id="ARBA00022670"/>
    </source>
</evidence>
<evidence type="ECO:0000256" key="4">
    <source>
        <dbReference type="ARBA" id="ARBA00022729"/>
    </source>
</evidence>
<feature type="domain" description="Peptidase S1" evidence="10">
    <location>
        <begin position="29"/>
        <end position="259"/>
    </location>
</feature>
<dbReference type="InterPro" id="IPR043504">
    <property type="entry name" value="Peptidase_S1_PA_chymotrypsin"/>
</dbReference>
<dbReference type="InterPro" id="IPR018114">
    <property type="entry name" value="TRYPSIN_HIS"/>
</dbReference>
<keyword evidence="5 8" id="KW-0378">Hydrolase</keyword>
<name>A0AAE0T7L1_9BIVA</name>
<dbReference type="Gene3D" id="2.40.10.10">
    <property type="entry name" value="Trypsin-like serine proteases"/>
    <property type="match status" value="1"/>
</dbReference>
<evidence type="ECO:0000256" key="1">
    <source>
        <dbReference type="ARBA" id="ARBA00004613"/>
    </source>
</evidence>
<keyword evidence="6 8" id="KW-0720">Serine protease</keyword>
<feature type="chain" id="PRO_5042230144" description="Peptidase S1 domain-containing protein" evidence="9">
    <location>
        <begin position="18"/>
        <end position="259"/>
    </location>
</feature>
<dbReference type="FunFam" id="2.40.10.10:FF:000120">
    <property type="entry name" value="Putative serine protease"/>
    <property type="match status" value="1"/>
</dbReference>
<comment type="subcellular location">
    <subcellularLocation>
        <location evidence="1">Secreted</location>
    </subcellularLocation>
</comment>
<evidence type="ECO:0000313" key="11">
    <source>
        <dbReference type="EMBL" id="KAK3605272.1"/>
    </source>
</evidence>
<gene>
    <name evidence="11" type="ORF">CHS0354_001386</name>
</gene>
<accession>A0AAE0T7L1</accession>
<dbReference type="EMBL" id="JAEAOA010000137">
    <property type="protein sequence ID" value="KAK3605272.1"/>
    <property type="molecule type" value="Genomic_DNA"/>
</dbReference>
<organism evidence="11 12">
    <name type="scientific">Potamilus streckersoni</name>
    <dbReference type="NCBI Taxonomy" id="2493646"/>
    <lineage>
        <taxon>Eukaryota</taxon>
        <taxon>Metazoa</taxon>
        <taxon>Spiralia</taxon>
        <taxon>Lophotrochozoa</taxon>
        <taxon>Mollusca</taxon>
        <taxon>Bivalvia</taxon>
        <taxon>Autobranchia</taxon>
        <taxon>Heteroconchia</taxon>
        <taxon>Palaeoheterodonta</taxon>
        <taxon>Unionida</taxon>
        <taxon>Unionoidea</taxon>
        <taxon>Unionidae</taxon>
        <taxon>Ambleminae</taxon>
        <taxon>Lampsilini</taxon>
        <taxon>Potamilus</taxon>
    </lineage>
</organism>
<evidence type="ECO:0000259" key="10">
    <source>
        <dbReference type="PROSITE" id="PS50240"/>
    </source>
</evidence>
<evidence type="ECO:0000256" key="9">
    <source>
        <dbReference type="SAM" id="SignalP"/>
    </source>
</evidence>
<dbReference type="InterPro" id="IPR033116">
    <property type="entry name" value="TRYPSIN_SER"/>
</dbReference>
<proteinExistence type="predicted"/>
<dbReference type="PANTHER" id="PTHR24264">
    <property type="entry name" value="TRYPSIN-RELATED"/>
    <property type="match status" value="1"/>
</dbReference>
<reference evidence="11" key="3">
    <citation type="submission" date="2023-05" db="EMBL/GenBank/DDBJ databases">
        <authorList>
            <person name="Smith C.H."/>
        </authorList>
    </citation>
    <scope>NUCLEOTIDE SEQUENCE</scope>
    <source>
        <strain evidence="11">CHS0354</strain>
        <tissue evidence="11">Mantle</tissue>
    </source>
</reference>
<evidence type="ECO:0000256" key="5">
    <source>
        <dbReference type="ARBA" id="ARBA00022801"/>
    </source>
</evidence>
<evidence type="ECO:0000256" key="7">
    <source>
        <dbReference type="ARBA" id="ARBA00023157"/>
    </source>
</evidence>
<dbReference type="SUPFAM" id="SSF50494">
    <property type="entry name" value="Trypsin-like serine proteases"/>
    <property type="match status" value="1"/>
</dbReference>
<reference evidence="11" key="2">
    <citation type="journal article" date="2021" name="Genome Biol. Evol.">
        <title>Developing a high-quality reference genome for a parasitic bivalve with doubly uniparental inheritance (Bivalvia: Unionida).</title>
        <authorList>
            <person name="Smith C.H."/>
        </authorList>
    </citation>
    <scope>NUCLEOTIDE SEQUENCE</scope>
    <source>
        <strain evidence="11">CHS0354</strain>
        <tissue evidence="11">Mantle</tissue>
    </source>
</reference>
<reference evidence="11" key="1">
    <citation type="journal article" date="2021" name="Genome Biol. Evol.">
        <title>A High-Quality Reference Genome for a Parasitic Bivalve with Doubly Uniparental Inheritance (Bivalvia: Unionida).</title>
        <authorList>
            <person name="Smith C.H."/>
        </authorList>
    </citation>
    <scope>NUCLEOTIDE SEQUENCE</scope>
    <source>
        <strain evidence="11">CHS0354</strain>
    </source>
</reference>
<dbReference type="GO" id="GO:0004252">
    <property type="term" value="F:serine-type endopeptidase activity"/>
    <property type="evidence" value="ECO:0007669"/>
    <property type="project" value="InterPro"/>
</dbReference>
<evidence type="ECO:0000256" key="6">
    <source>
        <dbReference type="ARBA" id="ARBA00022825"/>
    </source>
</evidence>
<dbReference type="InterPro" id="IPR050127">
    <property type="entry name" value="Serine_Proteases_S1"/>
</dbReference>
<dbReference type="InterPro" id="IPR009003">
    <property type="entry name" value="Peptidase_S1_PA"/>
</dbReference>
<comment type="caution">
    <text evidence="11">The sequence shown here is derived from an EMBL/GenBank/DDBJ whole genome shotgun (WGS) entry which is preliminary data.</text>
</comment>
<sequence>MILTALLLALVAATGFAEVVPEHFYQGRIVGGSEASPGQYPWQVSLQSTSGSHFCGGVLIDPEWVLTAGHCVGTSSIVAVLGEHSFDQNEGTEQKIAVSVIKKHENYNVGAGTYPNDIALLKLATKAVLNSRVALVDMASGGESATGCYISGWGKFTSTSGVSRVLKHAPMTVITKSQCQSVWGTSSVLDSHICILSSTSDPASACNGDSGGPLVCNPSGKWILAGVTSWGHSSCPTSTYPNVYTRISSFRTWISTNMV</sequence>
<dbReference type="PROSITE" id="PS50240">
    <property type="entry name" value="TRYPSIN_DOM"/>
    <property type="match status" value="1"/>
</dbReference>
<dbReference type="PRINTS" id="PR00722">
    <property type="entry name" value="CHYMOTRYPSIN"/>
</dbReference>
<dbReference type="PROSITE" id="PS00135">
    <property type="entry name" value="TRYPSIN_SER"/>
    <property type="match status" value="1"/>
</dbReference>
<evidence type="ECO:0000313" key="12">
    <source>
        <dbReference type="Proteomes" id="UP001195483"/>
    </source>
</evidence>
<dbReference type="Pfam" id="PF00089">
    <property type="entry name" value="Trypsin"/>
    <property type="match status" value="1"/>
</dbReference>
<feature type="signal peptide" evidence="9">
    <location>
        <begin position="1"/>
        <end position="17"/>
    </location>
</feature>
<dbReference type="CDD" id="cd00190">
    <property type="entry name" value="Tryp_SPc"/>
    <property type="match status" value="1"/>
</dbReference>
<dbReference type="GO" id="GO:0005615">
    <property type="term" value="C:extracellular space"/>
    <property type="evidence" value="ECO:0007669"/>
    <property type="project" value="TreeGrafter"/>
</dbReference>
<keyword evidence="3 8" id="KW-0645">Protease</keyword>
<keyword evidence="2" id="KW-0964">Secreted</keyword>
<keyword evidence="7" id="KW-1015">Disulfide bond</keyword>
<dbReference type="InterPro" id="IPR001314">
    <property type="entry name" value="Peptidase_S1A"/>
</dbReference>
<keyword evidence="12" id="KW-1185">Reference proteome</keyword>
<protein>
    <recommendedName>
        <fullName evidence="10">Peptidase S1 domain-containing protein</fullName>
    </recommendedName>
</protein>
<evidence type="ECO:0000256" key="2">
    <source>
        <dbReference type="ARBA" id="ARBA00022525"/>
    </source>
</evidence>
<keyword evidence="4 9" id="KW-0732">Signal</keyword>
<dbReference type="AlphaFoldDB" id="A0AAE0T7L1"/>
<evidence type="ECO:0000256" key="8">
    <source>
        <dbReference type="RuleBase" id="RU363034"/>
    </source>
</evidence>
<dbReference type="GO" id="GO:0006508">
    <property type="term" value="P:proteolysis"/>
    <property type="evidence" value="ECO:0007669"/>
    <property type="project" value="UniProtKB-KW"/>
</dbReference>
<dbReference type="PANTHER" id="PTHR24264:SF65">
    <property type="entry name" value="SRCR DOMAIN-CONTAINING PROTEIN"/>
    <property type="match status" value="1"/>
</dbReference>
<dbReference type="PROSITE" id="PS00134">
    <property type="entry name" value="TRYPSIN_HIS"/>
    <property type="match status" value="1"/>
</dbReference>
<dbReference type="SMART" id="SM00020">
    <property type="entry name" value="Tryp_SPc"/>
    <property type="match status" value="1"/>
</dbReference>
<dbReference type="Proteomes" id="UP001195483">
    <property type="component" value="Unassembled WGS sequence"/>
</dbReference>